<dbReference type="GO" id="GO:0046872">
    <property type="term" value="F:metal ion binding"/>
    <property type="evidence" value="ECO:0007669"/>
    <property type="project" value="UniProtKB-KW"/>
</dbReference>
<evidence type="ECO:0000256" key="10">
    <source>
        <dbReference type="ARBA" id="ARBA00030169"/>
    </source>
</evidence>
<evidence type="ECO:0000256" key="12">
    <source>
        <dbReference type="ARBA" id="ARBA00047973"/>
    </source>
</evidence>
<comment type="subunit">
    <text evidence="4">Homotrimer.</text>
</comment>
<dbReference type="EC" id="4.1.3.17" evidence="5"/>
<comment type="similarity">
    <text evidence="3">Belongs to the class II aldolase/RraA-like family.</text>
</comment>
<dbReference type="SUPFAM" id="SSF89562">
    <property type="entry name" value="RraA-like"/>
    <property type="match status" value="1"/>
</dbReference>
<gene>
    <name evidence="14" type="ORF">DFO65_10322</name>
</gene>
<evidence type="ECO:0000256" key="8">
    <source>
        <dbReference type="ARBA" id="ARBA00025046"/>
    </source>
</evidence>
<dbReference type="CDD" id="cd16841">
    <property type="entry name" value="RraA_family"/>
    <property type="match status" value="1"/>
</dbReference>
<dbReference type="InterPro" id="IPR005493">
    <property type="entry name" value="RraA/RraA-like"/>
</dbReference>
<evidence type="ECO:0000256" key="5">
    <source>
        <dbReference type="ARBA" id="ARBA00012213"/>
    </source>
</evidence>
<protein>
    <recommendedName>
        <fullName evidence="7">Putative 4-hydroxy-4-methyl-2-oxoglutarate aldolase</fullName>
        <ecNumber evidence="6">4.1.1.112</ecNumber>
        <ecNumber evidence="5">4.1.3.17</ecNumber>
    </recommendedName>
    <alternativeName>
        <fullName evidence="11">Oxaloacetate decarboxylase</fullName>
    </alternativeName>
    <alternativeName>
        <fullName evidence="9">Regulator of ribonuclease activity homolog</fullName>
    </alternativeName>
    <alternativeName>
        <fullName evidence="10">RraA-like protein</fullName>
    </alternativeName>
</protein>
<dbReference type="EMBL" id="QNSB01000003">
    <property type="protein sequence ID" value="RBP72731.1"/>
    <property type="molecule type" value="Genomic_DNA"/>
</dbReference>
<evidence type="ECO:0000256" key="3">
    <source>
        <dbReference type="ARBA" id="ARBA00008621"/>
    </source>
</evidence>
<evidence type="ECO:0000256" key="2">
    <source>
        <dbReference type="ARBA" id="ARBA00001968"/>
    </source>
</evidence>
<comment type="cofactor">
    <cofactor evidence="13">
        <name>Mg(2+)</name>
        <dbReference type="ChEBI" id="CHEBI:18420"/>
    </cofactor>
</comment>
<name>A0A366ILG3_9MICO</name>
<comment type="catalytic activity">
    <reaction evidence="1">
        <text>4-hydroxy-4-methyl-2-oxoglutarate = 2 pyruvate</text>
        <dbReference type="Rhea" id="RHEA:22748"/>
        <dbReference type="ChEBI" id="CHEBI:15361"/>
        <dbReference type="ChEBI" id="CHEBI:58276"/>
        <dbReference type="EC" id="4.1.3.17"/>
    </reaction>
</comment>
<comment type="cofactor">
    <cofactor evidence="2">
        <name>a divalent metal cation</name>
        <dbReference type="ChEBI" id="CHEBI:60240"/>
    </cofactor>
</comment>
<organism evidence="14 15">
    <name type="scientific">Brevibacterium celere</name>
    <dbReference type="NCBI Taxonomy" id="225845"/>
    <lineage>
        <taxon>Bacteria</taxon>
        <taxon>Bacillati</taxon>
        <taxon>Actinomycetota</taxon>
        <taxon>Actinomycetes</taxon>
        <taxon>Micrococcales</taxon>
        <taxon>Brevibacteriaceae</taxon>
        <taxon>Brevibacterium</taxon>
    </lineage>
</organism>
<dbReference type="InterPro" id="IPR036704">
    <property type="entry name" value="RraA/RraA-like_sf"/>
</dbReference>
<dbReference type="GO" id="GO:0008948">
    <property type="term" value="F:oxaloacetate decarboxylase activity"/>
    <property type="evidence" value="ECO:0007669"/>
    <property type="project" value="UniProtKB-EC"/>
</dbReference>
<evidence type="ECO:0000256" key="4">
    <source>
        <dbReference type="ARBA" id="ARBA00011233"/>
    </source>
</evidence>
<evidence type="ECO:0000313" key="15">
    <source>
        <dbReference type="Proteomes" id="UP000253509"/>
    </source>
</evidence>
<reference evidence="14 15" key="1">
    <citation type="submission" date="2018-06" db="EMBL/GenBank/DDBJ databases">
        <title>Freshwater and sediment microbial communities from various areas in North America, analyzing microbe dynamics in response to fracking.</title>
        <authorList>
            <person name="Lamendella R."/>
        </authorList>
    </citation>
    <scope>NUCLEOTIDE SEQUENCE [LARGE SCALE GENOMIC DNA]</scope>
    <source>
        <strain evidence="14 15">3b_TX</strain>
    </source>
</reference>
<evidence type="ECO:0000256" key="1">
    <source>
        <dbReference type="ARBA" id="ARBA00001342"/>
    </source>
</evidence>
<evidence type="ECO:0000256" key="13">
    <source>
        <dbReference type="PIRSR" id="PIRSR605493-1"/>
    </source>
</evidence>
<evidence type="ECO:0000256" key="6">
    <source>
        <dbReference type="ARBA" id="ARBA00012947"/>
    </source>
</evidence>
<evidence type="ECO:0000256" key="9">
    <source>
        <dbReference type="ARBA" id="ARBA00029596"/>
    </source>
</evidence>
<proteinExistence type="inferred from homology"/>
<dbReference type="Gene3D" id="3.50.30.40">
    <property type="entry name" value="Ribonuclease E inhibitor RraA/RraA-like"/>
    <property type="match status" value="1"/>
</dbReference>
<dbReference type="Proteomes" id="UP000253509">
    <property type="component" value="Unassembled WGS sequence"/>
</dbReference>
<comment type="catalytic activity">
    <reaction evidence="12">
        <text>oxaloacetate + H(+) = pyruvate + CO2</text>
        <dbReference type="Rhea" id="RHEA:15641"/>
        <dbReference type="ChEBI" id="CHEBI:15361"/>
        <dbReference type="ChEBI" id="CHEBI:15378"/>
        <dbReference type="ChEBI" id="CHEBI:16452"/>
        <dbReference type="ChEBI" id="CHEBI:16526"/>
        <dbReference type="EC" id="4.1.1.112"/>
    </reaction>
</comment>
<dbReference type="EC" id="4.1.1.112" evidence="6"/>
<dbReference type="GO" id="GO:0047443">
    <property type="term" value="F:4-hydroxy-4-methyl-2-oxoglutarate aldolase activity"/>
    <property type="evidence" value="ECO:0007669"/>
    <property type="project" value="UniProtKB-EC"/>
</dbReference>
<feature type="binding site" evidence="13">
    <location>
        <position position="187"/>
    </location>
    <ligand>
        <name>Mg(2+)</name>
        <dbReference type="ChEBI" id="CHEBI:18420"/>
    </ligand>
</feature>
<dbReference type="AlphaFoldDB" id="A0A366ILG3"/>
<comment type="function">
    <text evidence="8">Catalyzes the aldol cleavage of 4-hydroxy-4-methyl-2-oxoglutarate (HMG) into 2 molecules of pyruvate. Also contains a secondary oxaloacetate (OAA) decarboxylase activity due to the common pyruvate enolate transition state formed following C-C bond cleavage in the retro-aldol and decarboxylation reactions.</text>
</comment>
<keyword evidence="15" id="KW-1185">Reference proteome</keyword>
<dbReference type="PANTHER" id="PTHR33254">
    <property type="entry name" value="4-HYDROXY-4-METHYL-2-OXOGLUTARATE ALDOLASE 3-RELATED"/>
    <property type="match status" value="1"/>
</dbReference>
<evidence type="ECO:0000313" key="14">
    <source>
        <dbReference type="EMBL" id="RBP72731.1"/>
    </source>
</evidence>
<evidence type="ECO:0000256" key="11">
    <source>
        <dbReference type="ARBA" id="ARBA00032305"/>
    </source>
</evidence>
<feature type="binding site" evidence="13">
    <location>
        <begin position="164"/>
        <end position="167"/>
    </location>
    <ligand>
        <name>substrate</name>
    </ligand>
</feature>
<keyword evidence="13" id="KW-0460">Magnesium</keyword>
<accession>A0A366ILG3</accession>
<comment type="caution">
    <text evidence="14">The sequence shown here is derived from an EMBL/GenBank/DDBJ whole genome shotgun (WGS) entry which is preliminary data.</text>
</comment>
<dbReference type="Pfam" id="PF03737">
    <property type="entry name" value="RraA-like"/>
    <property type="match status" value="1"/>
</dbReference>
<keyword evidence="13" id="KW-0479">Metal-binding</keyword>
<sequence>MKKFSLSSTKQKTSERTIASTYILCIHWVHTPSRALIPADTNHDSMVLTSPPAPILTLQSFGLFAGGHSERTLMFIDNPMPVQIDDGRRKSLLEVQTSTLGHLRDHGFVLGLTPNYRPIAFAGTAVTVRLPHLDSTALHVAADKLRPGDVLVVEQSGDPRSCFGGMVAFTAKTRGAEGVILAGAMNDFDEVLELGLPVYSNGVSARTTRILGVEGSINVPVTVGGCIVEPGDAVVADSDGIAVLKEDEIDEVVEILKQKEGAEPDLKSRISAGHSLAEWSGAAEQFMKGKPVA</sequence>
<evidence type="ECO:0000256" key="7">
    <source>
        <dbReference type="ARBA" id="ARBA00016549"/>
    </source>
</evidence>
<dbReference type="PANTHER" id="PTHR33254:SF4">
    <property type="entry name" value="4-HYDROXY-4-METHYL-2-OXOGLUTARATE ALDOLASE 3-RELATED"/>
    <property type="match status" value="1"/>
</dbReference>